<feature type="compositionally biased region" description="Basic and acidic residues" evidence="1">
    <location>
        <begin position="421"/>
        <end position="433"/>
    </location>
</feature>
<proteinExistence type="predicted"/>
<dbReference type="AlphaFoldDB" id="A0ABD0JC06"/>
<feature type="region of interest" description="Disordered" evidence="1">
    <location>
        <begin position="297"/>
        <end position="470"/>
    </location>
</feature>
<dbReference type="Pfam" id="PF17824">
    <property type="entry name" value="DUF5586"/>
    <property type="match status" value="2"/>
</dbReference>
<accession>A0ABD0JC06</accession>
<dbReference type="EMBL" id="JACVVK020000513">
    <property type="protein sequence ID" value="KAK7469530.1"/>
    <property type="molecule type" value="Genomic_DNA"/>
</dbReference>
<sequence>MSQSKIQAYMDRHRLGPLFEDLMNRVLRDMPEEPTVYLLRSLYKKAGMEIPQDIRYGGLRKSVDLPPRSRSPDRAAKGAVFSSSDGAVAASREYEKPWLTQTRRMKPRRSGDEAEASRTGKKRPDWQGDTKISATSFDELWEDQDGGRRHETASPGKKARPHNDPRTSWASVGLEGGETFTSGDYRGPSHRRGQVSEEDLLAVEMVRISSRDASDATKSEEDKVGGSTETKVTGATPSAPPDEEEEDDAIELLENADDLLREGVKNVPKSGYKLSRALKDRGNEPQPLVKLNINLSPRLEKGFGRVDSMQSFGGYESDQENESPAGKRSAQVTKAPAGGRWESDDEFESVSQVTGPRRPVWQVPDSDAESSAPYGGHKRRSKHRQEKRGLASTVPTPFQQSALRAGDLDPTQNLTWSPGLRPEEESSPEREDVTDPITDRSGGWVVPDDSDAASLHDWNQRVKGKRRDPR</sequence>
<feature type="compositionally biased region" description="Polar residues" evidence="1">
    <location>
        <begin position="393"/>
        <end position="402"/>
    </location>
</feature>
<feature type="compositionally biased region" description="Basic residues" evidence="1">
    <location>
        <begin position="376"/>
        <end position="386"/>
    </location>
</feature>
<dbReference type="PANTHER" id="PTHR32000">
    <property type="entry name" value="SIMILAR TO HYPOTHETICAL PROTEIN"/>
    <property type="match status" value="1"/>
</dbReference>
<feature type="region of interest" description="Disordered" evidence="1">
    <location>
        <begin position="59"/>
        <end position="249"/>
    </location>
</feature>
<feature type="compositionally biased region" description="Polar residues" evidence="1">
    <location>
        <begin position="227"/>
        <end position="236"/>
    </location>
</feature>
<dbReference type="InterPro" id="IPR040687">
    <property type="entry name" value="DUF5586"/>
</dbReference>
<evidence type="ECO:0000256" key="1">
    <source>
        <dbReference type="SAM" id="MobiDB-lite"/>
    </source>
</evidence>
<reference evidence="2 3" key="1">
    <citation type="journal article" date="2023" name="Sci. Data">
        <title>Genome assembly of the Korean intertidal mud-creeper Batillaria attramentaria.</title>
        <authorList>
            <person name="Patra A.K."/>
            <person name="Ho P.T."/>
            <person name="Jun S."/>
            <person name="Lee S.J."/>
            <person name="Kim Y."/>
            <person name="Won Y.J."/>
        </authorList>
    </citation>
    <scope>NUCLEOTIDE SEQUENCE [LARGE SCALE GENOMIC DNA]</scope>
    <source>
        <strain evidence="2">Wonlab-2016</strain>
    </source>
</reference>
<dbReference type="PANTHER" id="PTHR32000:SF3">
    <property type="entry name" value="RIKEN CDNA A830018L16 GENE"/>
    <property type="match status" value="1"/>
</dbReference>
<protein>
    <submittedName>
        <fullName evidence="2">Uncharacterized protein</fullName>
    </submittedName>
</protein>
<dbReference type="CDD" id="cd22980">
    <property type="entry name" value="DD_VEST1"/>
    <property type="match status" value="1"/>
</dbReference>
<feature type="compositionally biased region" description="Basic and acidic residues" evidence="1">
    <location>
        <begin position="209"/>
        <end position="224"/>
    </location>
</feature>
<name>A0ABD0JC06_9CAEN</name>
<keyword evidence="3" id="KW-1185">Reference proteome</keyword>
<feature type="compositionally biased region" description="Basic and acidic residues" evidence="1">
    <location>
        <begin position="109"/>
        <end position="128"/>
    </location>
</feature>
<comment type="caution">
    <text evidence="2">The sequence shown here is derived from an EMBL/GenBank/DDBJ whole genome shotgun (WGS) entry which is preliminary data.</text>
</comment>
<evidence type="ECO:0000313" key="2">
    <source>
        <dbReference type="EMBL" id="KAK7469530.1"/>
    </source>
</evidence>
<evidence type="ECO:0000313" key="3">
    <source>
        <dbReference type="Proteomes" id="UP001519460"/>
    </source>
</evidence>
<feature type="non-terminal residue" evidence="2">
    <location>
        <position position="470"/>
    </location>
</feature>
<gene>
    <name evidence="2" type="ORF">BaRGS_00036436</name>
</gene>
<dbReference type="Proteomes" id="UP001519460">
    <property type="component" value="Unassembled WGS sequence"/>
</dbReference>
<organism evidence="2 3">
    <name type="scientific">Batillaria attramentaria</name>
    <dbReference type="NCBI Taxonomy" id="370345"/>
    <lineage>
        <taxon>Eukaryota</taxon>
        <taxon>Metazoa</taxon>
        <taxon>Spiralia</taxon>
        <taxon>Lophotrochozoa</taxon>
        <taxon>Mollusca</taxon>
        <taxon>Gastropoda</taxon>
        <taxon>Caenogastropoda</taxon>
        <taxon>Sorbeoconcha</taxon>
        <taxon>Cerithioidea</taxon>
        <taxon>Batillariidae</taxon>
        <taxon>Batillaria</taxon>
    </lineage>
</organism>